<accession>A0A9Q0EVT2</accession>
<reference evidence="2" key="1">
    <citation type="submission" date="2022-07" db="EMBL/GenBank/DDBJ databases">
        <title>Chromosome-level genome of Muraenolepis orangiensis.</title>
        <authorList>
            <person name="Kim J."/>
        </authorList>
    </citation>
    <scope>NUCLEOTIDE SEQUENCE</scope>
    <source>
        <strain evidence="2">KU_S4_2022</strain>
        <tissue evidence="2">Muscle</tissue>
    </source>
</reference>
<organism evidence="2 3">
    <name type="scientific">Muraenolepis orangiensis</name>
    <name type="common">Patagonian moray cod</name>
    <dbReference type="NCBI Taxonomy" id="630683"/>
    <lineage>
        <taxon>Eukaryota</taxon>
        <taxon>Metazoa</taxon>
        <taxon>Chordata</taxon>
        <taxon>Craniata</taxon>
        <taxon>Vertebrata</taxon>
        <taxon>Euteleostomi</taxon>
        <taxon>Actinopterygii</taxon>
        <taxon>Neopterygii</taxon>
        <taxon>Teleostei</taxon>
        <taxon>Neoteleostei</taxon>
        <taxon>Acanthomorphata</taxon>
        <taxon>Zeiogadaria</taxon>
        <taxon>Gadariae</taxon>
        <taxon>Gadiformes</taxon>
        <taxon>Muraenolepidoidei</taxon>
        <taxon>Muraenolepididae</taxon>
        <taxon>Muraenolepis</taxon>
    </lineage>
</organism>
<dbReference type="EMBL" id="JANIIK010000036">
    <property type="protein sequence ID" value="KAJ3612665.1"/>
    <property type="molecule type" value="Genomic_DNA"/>
</dbReference>
<evidence type="ECO:0000313" key="3">
    <source>
        <dbReference type="Proteomes" id="UP001148018"/>
    </source>
</evidence>
<proteinExistence type="predicted"/>
<protein>
    <submittedName>
        <fullName evidence="2">Uncharacterized protein</fullName>
    </submittedName>
</protein>
<feature type="compositionally biased region" description="Polar residues" evidence="1">
    <location>
        <begin position="84"/>
        <end position="98"/>
    </location>
</feature>
<sequence>MTSRGGCGGGRPLTLRAACRDHVSVASRETFAWHVEALKPYWREAKRRAREAGQSAHAAVITAVSLSLFKKTSRTSAGLLVARRQNQSLGSSRNQKSSTFREER</sequence>
<keyword evidence="3" id="KW-1185">Reference proteome</keyword>
<name>A0A9Q0EVT2_9TELE</name>
<feature type="region of interest" description="Disordered" evidence="1">
    <location>
        <begin position="81"/>
        <end position="104"/>
    </location>
</feature>
<evidence type="ECO:0000256" key="1">
    <source>
        <dbReference type="SAM" id="MobiDB-lite"/>
    </source>
</evidence>
<comment type="caution">
    <text evidence="2">The sequence shown here is derived from an EMBL/GenBank/DDBJ whole genome shotgun (WGS) entry which is preliminary data.</text>
</comment>
<gene>
    <name evidence="2" type="ORF">NHX12_020930</name>
</gene>
<dbReference type="Proteomes" id="UP001148018">
    <property type="component" value="Unassembled WGS sequence"/>
</dbReference>
<dbReference type="AlphaFoldDB" id="A0A9Q0EVT2"/>
<evidence type="ECO:0000313" key="2">
    <source>
        <dbReference type="EMBL" id="KAJ3612665.1"/>
    </source>
</evidence>